<dbReference type="EMBL" id="JAAGLU010000021">
    <property type="protein sequence ID" value="NEC88946.1"/>
    <property type="molecule type" value="Genomic_DNA"/>
</dbReference>
<dbReference type="RefSeq" id="WP_164317375.1">
    <property type="nucleotide sequence ID" value="NZ_JAAGLU010000021.1"/>
</dbReference>
<accession>A0A6B3BXH5</accession>
<name>A0A6B3BXH5_9ACTN</name>
<proteinExistence type="predicted"/>
<protein>
    <submittedName>
        <fullName evidence="1">Uncharacterized protein</fullName>
    </submittedName>
</protein>
<dbReference type="AlphaFoldDB" id="A0A6B3BXH5"/>
<sequence length="63" mass="6921">MSATQESARTPESPYVSGRCTIGTHELCRDAEPRESGVPGLRYLVCTCLCHRLMPVLVMGVRV</sequence>
<evidence type="ECO:0000313" key="1">
    <source>
        <dbReference type="EMBL" id="NEC88946.1"/>
    </source>
</evidence>
<organism evidence="1">
    <name type="scientific">Streptomyces sp. SID12501</name>
    <dbReference type="NCBI Taxonomy" id="2706042"/>
    <lineage>
        <taxon>Bacteria</taxon>
        <taxon>Bacillati</taxon>
        <taxon>Actinomycetota</taxon>
        <taxon>Actinomycetes</taxon>
        <taxon>Kitasatosporales</taxon>
        <taxon>Streptomycetaceae</taxon>
        <taxon>Streptomyces</taxon>
    </lineage>
</organism>
<comment type="caution">
    <text evidence="1">The sequence shown here is derived from an EMBL/GenBank/DDBJ whole genome shotgun (WGS) entry which is preliminary data.</text>
</comment>
<gene>
    <name evidence="1" type="ORF">G3I71_24730</name>
</gene>
<reference evidence="1" key="1">
    <citation type="submission" date="2020-01" db="EMBL/GenBank/DDBJ databases">
        <title>Insect and environment-associated Actinomycetes.</title>
        <authorList>
            <person name="Currrie C."/>
            <person name="Chevrette M."/>
            <person name="Carlson C."/>
            <person name="Stubbendieck R."/>
            <person name="Wendt-Pienkowski E."/>
        </authorList>
    </citation>
    <scope>NUCLEOTIDE SEQUENCE</scope>
    <source>
        <strain evidence="1">SID12501</strain>
    </source>
</reference>